<dbReference type="InterPro" id="IPR053712">
    <property type="entry name" value="Bac_CellDiv_Activator"/>
</dbReference>
<name>A0A9D1PNV4_9FIRM</name>
<dbReference type="EMBL" id="DXIJ01000007">
    <property type="protein sequence ID" value="HIV85269.1"/>
    <property type="molecule type" value="Genomic_DNA"/>
</dbReference>
<dbReference type="Proteomes" id="UP000824162">
    <property type="component" value="Unassembled WGS sequence"/>
</dbReference>
<feature type="compositionally biased region" description="Low complexity" evidence="10">
    <location>
        <begin position="132"/>
        <end position="142"/>
    </location>
</feature>
<comment type="function">
    <text evidence="7">Activator of cell division through the inhibition of FtsZ GTPase activity, therefore promoting FtsZ assembly into bundles of protofilaments necessary for the formation of the division Z ring. It is recruited early at mid-cell but it is not essential for cell division.</text>
</comment>
<evidence type="ECO:0000256" key="4">
    <source>
        <dbReference type="ARBA" id="ARBA00022618"/>
    </source>
</evidence>
<dbReference type="PANTHER" id="PTHR34981">
    <property type="entry name" value="CELL DIVISION PROTEIN ZAPA"/>
    <property type="match status" value="1"/>
</dbReference>
<proteinExistence type="predicted"/>
<evidence type="ECO:0000256" key="3">
    <source>
        <dbReference type="ARBA" id="ARBA00022490"/>
    </source>
</evidence>
<keyword evidence="3" id="KW-0963">Cytoplasm</keyword>
<evidence type="ECO:0000256" key="5">
    <source>
        <dbReference type="ARBA" id="ARBA00023210"/>
    </source>
</evidence>
<evidence type="ECO:0000313" key="11">
    <source>
        <dbReference type="EMBL" id="HIV85269.1"/>
    </source>
</evidence>
<dbReference type="GO" id="GO:0005829">
    <property type="term" value="C:cytosol"/>
    <property type="evidence" value="ECO:0007669"/>
    <property type="project" value="TreeGrafter"/>
</dbReference>
<protein>
    <recommendedName>
        <fullName evidence="2">Cell division protein ZapA</fullName>
    </recommendedName>
    <alternativeName>
        <fullName evidence="9">Z ring-associated protein ZapA</fullName>
    </alternativeName>
</protein>
<dbReference type="Gene3D" id="6.10.250.790">
    <property type="match status" value="1"/>
</dbReference>
<keyword evidence="6" id="KW-0131">Cell cycle</keyword>
<sequence>MENTKMEVKINNMEYTIVSNEPEEYVQRVALLVNKKISEVKEVSSNLSTAMLAVMAAMNLADDLLKTEAAANNMRNEISVYTDEIQGARSELENKKLEVENLREEMHKLEIELAKRDTELENLRAARAQVRQNAAASRAAVESRAKGTPVRYSGNAAGSGTKDGTLK</sequence>
<keyword evidence="4 11" id="KW-0132">Cell division</keyword>
<dbReference type="GO" id="GO:0000917">
    <property type="term" value="P:division septum assembly"/>
    <property type="evidence" value="ECO:0007669"/>
    <property type="project" value="UniProtKB-KW"/>
</dbReference>
<dbReference type="InterPro" id="IPR007838">
    <property type="entry name" value="Cell_div_ZapA-like"/>
</dbReference>
<evidence type="ECO:0000313" key="12">
    <source>
        <dbReference type="Proteomes" id="UP000824162"/>
    </source>
</evidence>
<evidence type="ECO:0000256" key="7">
    <source>
        <dbReference type="ARBA" id="ARBA00024910"/>
    </source>
</evidence>
<organism evidence="11 12">
    <name type="scientific">Candidatus Monoglobus merdigallinarum</name>
    <dbReference type="NCBI Taxonomy" id="2838698"/>
    <lineage>
        <taxon>Bacteria</taxon>
        <taxon>Bacillati</taxon>
        <taxon>Bacillota</taxon>
        <taxon>Clostridia</taxon>
        <taxon>Monoglobales</taxon>
        <taxon>Monoglobaceae</taxon>
        <taxon>Monoglobus</taxon>
    </lineage>
</organism>
<dbReference type="PANTHER" id="PTHR34981:SF1">
    <property type="entry name" value="CELL DIVISION PROTEIN ZAPA"/>
    <property type="match status" value="1"/>
</dbReference>
<evidence type="ECO:0000256" key="10">
    <source>
        <dbReference type="SAM" id="MobiDB-lite"/>
    </source>
</evidence>
<dbReference type="GO" id="GO:0043093">
    <property type="term" value="P:FtsZ-dependent cytokinesis"/>
    <property type="evidence" value="ECO:0007669"/>
    <property type="project" value="TreeGrafter"/>
</dbReference>
<comment type="caution">
    <text evidence="11">The sequence shown here is derived from an EMBL/GenBank/DDBJ whole genome shotgun (WGS) entry which is preliminary data.</text>
</comment>
<evidence type="ECO:0000256" key="8">
    <source>
        <dbReference type="ARBA" id="ARBA00026068"/>
    </source>
</evidence>
<dbReference type="GO" id="GO:0000921">
    <property type="term" value="P:septin ring assembly"/>
    <property type="evidence" value="ECO:0007669"/>
    <property type="project" value="TreeGrafter"/>
</dbReference>
<dbReference type="Pfam" id="PF05164">
    <property type="entry name" value="ZapA"/>
    <property type="match status" value="1"/>
</dbReference>
<gene>
    <name evidence="11" type="primary">zapA</name>
    <name evidence="11" type="ORF">H9900_00480</name>
</gene>
<evidence type="ECO:0000256" key="1">
    <source>
        <dbReference type="ARBA" id="ARBA00004496"/>
    </source>
</evidence>
<comment type="subcellular location">
    <subcellularLocation>
        <location evidence="1">Cytoplasm</location>
    </subcellularLocation>
</comment>
<evidence type="ECO:0000256" key="6">
    <source>
        <dbReference type="ARBA" id="ARBA00023306"/>
    </source>
</evidence>
<dbReference type="InterPro" id="IPR036192">
    <property type="entry name" value="Cell_div_ZapA-like_sf"/>
</dbReference>
<dbReference type="GO" id="GO:0032153">
    <property type="term" value="C:cell division site"/>
    <property type="evidence" value="ECO:0007669"/>
    <property type="project" value="TreeGrafter"/>
</dbReference>
<dbReference type="SUPFAM" id="SSF102829">
    <property type="entry name" value="Cell division protein ZapA-like"/>
    <property type="match status" value="1"/>
</dbReference>
<accession>A0A9D1PNV4</accession>
<dbReference type="GO" id="GO:0030428">
    <property type="term" value="C:cell septum"/>
    <property type="evidence" value="ECO:0007669"/>
    <property type="project" value="TreeGrafter"/>
</dbReference>
<evidence type="ECO:0000256" key="2">
    <source>
        <dbReference type="ARBA" id="ARBA00015195"/>
    </source>
</evidence>
<comment type="subunit">
    <text evidence="8">Homodimer. Interacts with FtsZ.</text>
</comment>
<reference evidence="11" key="2">
    <citation type="submission" date="2021-04" db="EMBL/GenBank/DDBJ databases">
        <authorList>
            <person name="Gilroy R."/>
        </authorList>
    </citation>
    <scope>NUCLEOTIDE SEQUENCE</scope>
    <source>
        <strain evidence="11">5790</strain>
    </source>
</reference>
<reference evidence="11" key="1">
    <citation type="journal article" date="2021" name="PeerJ">
        <title>Extensive microbial diversity within the chicken gut microbiome revealed by metagenomics and culture.</title>
        <authorList>
            <person name="Gilroy R."/>
            <person name="Ravi A."/>
            <person name="Getino M."/>
            <person name="Pursley I."/>
            <person name="Horton D.L."/>
            <person name="Alikhan N.F."/>
            <person name="Baker D."/>
            <person name="Gharbi K."/>
            <person name="Hall N."/>
            <person name="Watson M."/>
            <person name="Adriaenssens E.M."/>
            <person name="Foster-Nyarko E."/>
            <person name="Jarju S."/>
            <person name="Secka A."/>
            <person name="Antonio M."/>
            <person name="Oren A."/>
            <person name="Chaudhuri R.R."/>
            <person name="La Ragione R."/>
            <person name="Hildebrand F."/>
            <person name="Pallen M.J."/>
        </authorList>
    </citation>
    <scope>NUCLEOTIDE SEQUENCE</scope>
    <source>
        <strain evidence="11">5790</strain>
    </source>
</reference>
<feature type="region of interest" description="Disordered" evidence="10">
    <location>
        <begin position="132"/>
        <end position="167"/>
    </location>
</feature>
<keyword evidence="5" id="KW-0717">Septation</keyword>
<evidence type="ECO:0000256" key="9">
    <source>
        <dbReference type="ARBA" id="ARBA00033158"/>
    </source>
</evidence>
<dbReference type="AlphaFoldDB" id="A0A9D1PNV4"/>